<dbReference type="EMBL" id="BARS01002218">
    <property type="protein sequence ID" value="GAF82956.1"/>
    <property type="molecule type" value="Genomic_DNA"/>
</dbReference>
<dbReference type="AlphaFoldDB" id="X0T6N4"/>
<organism evidence="1">
    <name type="scientific">marine sediment metagenome</name>
    <dbReference type="NCBI Taxonomy" id="412755"/>
    <lineage>
        <taxon>unclassified sequences</taxon>
        <taxon>metagenomes</taxon>
        <taxon>ecological metagenomes</taxon>
    </lineage>
</organism>
<comment type="caution">
    <text evidence="1">The sequence shown here is derived from an EMBL/GenBank/DDBJ whole genome shotgun (WGS) entry which is preliminary data.</text>
</comment>
<name>X0T6N4_9ZZZZ</name>
<evidence type="ECO:0000313" key="1">
    <source>
        <dbReference type="EMBL" id="GAF82956.1"/>
    </source>
</evidence>
<gene>
    <name evidence="1" type="ORF">S01H1_04178</name>
</gene>
<accession>X0T6N4</accession>
<sequence>MGDSQANITQADLEHTDRSYHLTLTFLLVVSTSETMLEIRSGSFTQHGLAHERQGRLPV</sequence>
<reference evidence="1" key="1">
    <citation type="journal article" date="2014" name="Front. Microbiol.">
        <title>High frequency of phylogenetically diverse reductive dehalogenase-homologous genes in deep subseafloor sedimentary metagenomes.</title>
        <authorList>
            <person name="Kawai M."/>
            <person name="Futagami T."/>
            <person name="Toyoda A."/>
            <person name="Takaki Y."/>
            <person name="Nishi S."/>
            <person name="Hori S."/>
            <person name="Arai W."/>
            <person name="Tsubouchi T."/>
            <person name="Morono Y."/>
            <person name="Uchiyama I."/>
            <person name="Ito T."/>
            <person name="Fujiyama A."/>
            <person name="Inagaki F."/>
            <person name="Takami H."/>
        </authorList>
    </citation>
    <scope>NUCLEOTIDE SEQUENCE</scope>
    <source>
        <strain evidence="1">Expedition CK06-06</strain>
    </source>
</reference>
<proteinExistence type="predicted"/>
<protein>
    <submittedName>
        <fullName evidence="1">Uncharacterized protein</fullName>
    </submittedName>
</protein>